<dbReference type="PANTHER" id="PTHR31118:SF12">
    <property type="entry name" value="CYCLASE-LIKE PROTEIN 2"/>
    <property type="match status" value="1"/>
</dbReference>
<dbReference type="EMBL" id="KZ772707">
    <property type="protein sequence ID" value="PTQ41205.1"/>
    <property type="molecule type" value="Genomic_DNA"/>
</dbReference>
<feature type="signal peptide" evidence="4">
    <location>
        <begin position="1"/>
        <end position="20"/>
    </location>
</feature>
<proteinExistence type="inferred from homology"/>
<dbReference type="Gene3D" id="3.50.30.50">
    <property type="entry name" value="Putative cyclase"/>
    <property type="match status" value="1"/>
</dbReference>
<gene>
    <name evidence="5" type="ORF">MARPO_0035s0016</name>
</gene>
<evidence type="ECO:0000256" key="1">
    <source>
        <dbReference type="ARBA" id="ARBA00004498"/>
    </source>
</evidence>
<dbReference type="OrthoDB" id="7108654at2759"/>
<dbReference type="AlphaFoldDB" id="A0A2R6X523"/>
<accession>A0A2R6X523</accession>
<dbReference type="GO" id="GO:0019441">
    <property type="term" value="P:L-tryptophan catabolic process to kynurenine"/>
    <property type="evidence" value="ECO:0000318"/>
    <property type="project" value="GO_Central"/>
</dbReference>
<dbReference type="Pfam" id="PF04199">
    <property type="entry name" value="Cyclase"/>
    <property type="match status" value="1"/>
</dbReference>
<dbReference type="GO" id="GO:0004061">
    <property type="term" value="F:arylformamidase activity"/>
    <property type="evidence" value="ECO:0000318"/>
    <property type="project" value="GO_Central"/>
</dbReference>
<evidence type="ECO:0008006" key="7">
    <source>
        <dbReference type="Google" id="ProtNLM"/>
    </source>
</evidence>
<dbReference type="Proteomes" id="UP000244005">
    <property type="component" value="Unassembled WGS sequence"/>
</dbReference>
<dbReference type="OMA" id="YLNVAAW"/>
<evidence type="ECO:0000256" key="3">
    <source>
        <dbReference type="ARBA" id="ARBA00022530"/>
    </source>
</evidence>
<keyword evidence="6" id="KW-1185">Reference proteome</keyword>
<evidence type="ECO:0000256" key="4">
    <source>
        <dbReference type="SAM" id="SignalP"/>
    </source>
</evidence>
<keyword evidence="4" id="KW-0732">Signal</keyword>
<reference evidence="6" key="1">
    <citation type="journal article" date="2017" name="Cell">
        <title>Insights into land plant evolution garnered from the Marchantia polymorpha genome.</title>
        <authorList>
            <person name="Bowman J.L."/>
            <person name="Kohchi T."/>
            <person name="Yamato K.T."/>
            <person name="Jenkins J."/>
            <person name="Shu S."/>
            <person name="Ishizaki K."/>
            <person name="Yamaoka S."/>
            <person name="Nishihama R."/>
            <person name="Nakamura Y."/>
            <person name="Berger F."/>
            <person name="Adam C."/>
            <person name="Aki S.S."/>
            <person name="Althoff F."/>
            <person name="Araki T."/>
            <person name="Arteaga-Vazquez M.A."/>
            <person name="Balasubrmanian S."/>
            <person name="Barry K."/>
            <person name="Bauer D."/>
            <person name="Boehm C.R."/>
            <person name="Briginshaw L."/>
            <person name="Caballero-Perez J."/>
            <person name="Catarino B."/>
            <person name="Chen F."/>
            <person name="Chiyoda S."/>
            <person name="Chovatia M."/>
            <person name="Davies K.M."/>
            <person name="Delmans M."/>
            <person name="Demura T."/>
            <person name="Dierschke T."/>
            <person name="Dolan L."/>
            <person name="Dorantes-Acosta A.E."/>
            <person name="Eklund D.M."/>
            <person name="Florent S.N."/>
            <person name="Flores-Sandoval E."/>
            <person name="Fujiyama A."/>
            <person name="Fukuzawa H."/>
            <person name="Galik B."/>
            <person name="Grimanelli D."/>
            <person name="Grimwood J."/>
            <person name="Grossniklaus U."/>
            <person name="Hamada T."/>
            <person name="Haseloff J."/>
            <person name="Hetherington A.J."/>
            <person name="Higo A."/>
            <person name="Hirakawa Y."/>
            <person name="Hundley H.N."/>
            <person name="Ikeda Y."/>
            <person name="Inoue K."/>
            <person name="Inoue S.I."/>
            <person name="Ishida S."/>
            <person name="Jia Q."/>
            <person name="Kakita M."/>
            <person name="Kanazawa T."/>
            <person name="Kawai Y."/>
            <person name="Kawashima T."/>
            <person name="Kennedy M."/>
            <person name="Kinose K."/>
            <person name="Kinoshita T."/>
            <person name="Kohara Y."/>
            <person name="Koide E."/>
            <person name="Komatsu K."/>
            <person name="Kopischke S."/>
            <person name="Kubo M."/>
            <person name="Kyozuka J."/>
            <person name="Lagercrantz U."/>
            <person name="Lin S.S."/>
            <person name="Lindquist E."/>
            <person name="Lipzen A.M."/>
            <person name="Lu C.W."/>
            <person name="De Luna E."/>
            <person name="Martienssen R.A."/>
            <person name="Minamino N."/>
            <person name="Mizutani M."/>
            <person name="Mizutani M."/>
            <person name="Mochizuki N."/>
            <person name="Monte I."/>
            <person name="Mosher R."/>
            <person name="Nagasaki H."/>
            <person name="Nakagami H."/>
            <person name="Naramoto S."/>
            <person name="Nishitani K."/>
            <person name="Ohtani M."/>
            <person name="Okamoto T."/>
            <person name="Okumura M."/>
            <person name="Phillips J."/>
            <person name="Pollak B."/>
            <person name="Reinders A."/>
            <person name="Rovekamp M."/>
            <person name="Sano R."/>
            <person name="Sawa S."/>
            <person name="Schmid M.W."/>
            <person name="Shirakawa M."/>
            <person name="Solano R."/>
            <person name="Spunde A."/>
            <person name="Suetsugu N."/>
            <person name="Sugano S."/>
            <person name="Sugiyama A."/>
            <person name="Sun R."/>
            <person name="Suzuki Y."/>
            <person name="Takenaka M."/>
            <person name="Takezawa D."/>
            <person name="Tomogane H."/>
            <person name="Tsuzuki M."/>
            <person name="Ueda T."/>
            <person name="Umeda M."/>
            <person name="Ward J.M."/>
            <person name="Watanabe Y."/>
            <person name="Yazaki K."/>
            <person name="Yokoyama R."/>
            <person name="Yoshitake Y."/>
            <person name="Yotsui I."/>
            <person name="Zachgo S."/>
            <person name="Schmutz J."/>
        </authorList>
    </citation>
    <scope>NUCLEOTIDE SEQUENCE [LARGE SCALE GENOMIC DNA]</scope>
    <source>
        <strain evidence="6">Tak-1</strain>
    </source>
</reference>
<feature type="chain" id="PRO_5015352413" description="Cyclase family protein" evidence="4">
    <location>
        <begin position="21"/>
        <end position="264"/>
    </location>
</feature>
<evidence type="ECO:0000313" key="6">
    <source>
        <dbReference type="Proteomes" id="UP000244005"/>
    </source>
</evidence>
<protein>
    <recommendedName>
        <fullName evidence="7">Cyclase family protein</fullName>
    </recommendedName>
</protein>
<comment type="subcellular location">
    <subcellularLocation>
        <location evidence="1">Secreted</location>
        <location evidence="1">Extracellular space</location>
        <location evidence="1">Extracellular matrix</location>
    </subcellularLocation>
</comment>
<sequence>MGTMKRFGLCLLVLISSVDAVDLVEDAYPSLESMACDARAGKPKGPSKIVDITHEMRLDLPSFDDGNPLTDAVTLLKGMRRDGHSCNLSELKIMVHSGTHVDAPGHFVNEMYEAGFDVNGLDLNVLVGPVLIVDVSNEEGHITEQVMQKLNIPRGVERVLFRTANTYRRLMYKSQFDRSYVGFTKEAAEWLVANTDIKLIGTDYLSVAIFADQTGPHRAFLLKKLVLVEGLNLENVDVGLSMLYCLPLRLLKAEGSPARCILIN</sequence>
<dbReference type="Gramene" id="Mp6g02310.1">
    <property type="protein sequence ID" value="Mp6g02310.1.cds"/>
    <property type="gene ID" value="Mp6g02310"/>
</dbReference>
<keyword evidence="3" id="KW-0964">Secreted</keyword>
<dbReference type="PANTHER" id="PTHR31118">
    <property type="entry name" value="CYCLASE-LIKE PROTEIN 2"/>
    <property type="match status" value="1"/>
</dbReference>
<dbReference type="InterPro" id="IPR037175">
    <property type="entry name" value="KFase_sf"/>
</dbReference>
<evidence type="ECO:0000313" key="5">
    <source>
        <dbReference type="EMBL" id="PTQ41205.1"/>
    </source>
</evidence>
<name>A0A2R6X523_MARPO</name>
<evidence type="ECO:0000256" key="2">
    <source>
        <dbReference type="ARBA" id="ARBA00007865"/>
    </source>
</evidence>
<keyword evidence="3" id="KW-0272">Extracellular matrix</keyword>
<dbReference type="InterPro" id="IPR007325">
    <property type="entry name" value="KFase/CYL"/>
</dbReference>
<organism evidence="5 6">
    <name type="scientific">Marchantia polymorpha</name>
    <name type="common">Common liverwort</name>
    <name type="synonym">Marchantia aquatica</name>
    <dbReference type="NCBI Taxonomy" id="3197"/>
    <lineage>
        <taxon>Eukaryota</taxon>
        <taxon>Viridiplantae</taxon>
        <taxon>Streptophyta</taxon>
        <taxon>Embryophyta</taxon>
        <taxon>Marchantiophyta</taxon>
        <taxon>Marchantiopsida</taxon>
        <taxon>Marchantiidae</taxon>
        <taxon>Marchantiales</taxon>
        <taxon>Marchantiaceae</taxon>
        <taxon>Marchantia</taxon>
    </lineage>
</organism>
<comment type="similarity">
    <text evidence="2">Belongs to the Cyclase 1 superfamily.</text>
</comment>
<dbReference type="SUPFAM" id="SSF102198">
    <property type="entry name" value="Putative cyclase"/>
    <property type="match status" value="1"/>
</dbReference>